<dbReference type="AlphaFoldDB" id="A0A914P5U2"/>
<feature type="region of interest" description="Disordered" evidence="1">
    <location>
        <begin position="945"/>
        <end position="976"/>
    </location>
</feature>
<feature type="compositionally biased region" description="Polar residues" evidence="1">
    <location>
        <begin position="832"/>
        <end position="846"/>
    </location>
</feature>
<feature type="region of interest" description="Disordered" evidence="1">
    <location>
        <begin position="571"/>
        <end position="590"/>
    </location>
</feature>
<dbReference type="PANTHER" id="PTHR16021:SF13">
    <property type="entry name" value="ETS DOMAIN-CONTAINING PROTEIN-RELATED"/>
    <property type="match status" value="1"/>
</dbReference>
<feature type="region of interest" description="Disordered" evidence="1">
    <location>
        <begin position="766"/>
        <end position="852"/>
    </location>
</feature>
<proteinExistence type="predicted"/>
<evidence type="ECO:0000256" key="1">
    <source>
        <dbReference type="SAM" id="MobiDB-lite"/>
    </source>
</evidence>
<feature type="compositionally biased region" description="Low complexity" evidence="1">
    <location>
        <begin position="766"/>
        <end position="791"/>
    </location>
</feature>
<feature type="compositionally biased region" description="Pro residues" evidence="1">
    <location>
        <begin position="792"/>
        <end position="812"/>
    </location>
</feature>
<feature type="compositionally biased region" description="Low complexity" evidence="1">
    <location>
        <begin position="436"/>
        <end position="449"/>
    </location>
</feature>
<evidence type="ECO:0000313" key="3">
    <source>
        <dbReference type="WBParaSite" id="PDA_v2.g10073.t1"/>
    </source>
</evidence>
<feature type="compositionally biased region" description="Low complexity" evidence="1">
    <location>
        <begin position="487"/>
        <end position="513"/>
    </location>
</feature>
<dbReference type="PANTHER" id="PTHR16021">
    <property type="entry name" value="MANSC DOMAIN CONTAINING PROTEIN 1"/>
    <property type="match status" value="1"/>
</dbReference>
<protein>
    <submittedName>
        <fullName evidence="3">Uncharacterized protein</fullName>
    </submittedName>
</protein>
<dbReference type="InterPro" id="IPR052660">
    <property type="entry name" value="Erythrocyte_Invasion_ImmMod"/>
</dbReference>
<feature type="region of interest" description="Disordered" evidence="1">
    <location>
        <begin position="420"/>
        <end position="538"/>
    </location>
</feature>
<name>A0A914P5U2_9BILA</name>
<feature type="region of interest" description="Disordered" evidence="1">
    <location>
        <begin position="291"/>
        <end position="331"/>
    </location>
</feature>
<feature type="region of interest" description="Disordered" evidence="1">
    <location>
        <begin position="126"/>
        <end position="161"/>
    </location>
</feature>
<feature type="compositionally biased region" description="Polar residues" evidence="1">
    <location>
        <begin position="132"/>
        <end position="161"/>
    </location>
</feature>
<feature type="region of interest" description="Disordered" evidence="1">
    <location>
        <begin position="637"/>
        <end position="656"/>
    </location>
</feature>
<feature type="region of interest" description="Disordered" evidence="1">
    <location>
        <begin position="989"/>
        <end position="1008"/>
    </location>
</feature>
<feature type="compositionally biased region" description="Basic and acidic residues" evidence="1">
    <location>
        <begin position="989"/>
        <end position="998"/>
    </location>
</feature>
<organism evidence="2 3">
    <name type="scientific">Panagrolaimus davidi</name>
    <dbReference type="NCBI Taxonomy" id="227884"/>
    <lineage>
        <taxon>Eukaryota</taxon>
        <taxon>Metazoa</taxon>
        <taxon>Ecdysozoa</taxon>
        <taxon>Nematoda</taxon>
        <taxon>Chromadorea</taxon>
        <taxon>Rhabditida</taxon>
        <taxon>Tylenchina</taxon>
        <taxon>Panagrolaimomorpha</taxon>
        <taxon>Panagrolaimoidea</taxon>
        <taxon>Panagrolaimidae</taxon>
        <taxon>Panagrolaimus</taxon>
    </lineage>
</organism>
<feature type="compositionally biased region" description="Basic and acidic residues" evidence="1">
    <location>
        <begin position="464"/>
        <end position="473"/>
    </location>
</feature>
<dbReference type="WBParaSite" id="PDA_v2.g10073.t1">
    <property type="protein sequence ID" value="PDA_v2.g10073.t1"/>
    <property type="gene ID" value="PDA_v2.g10073"/>
</dbReference>
<feature type="compositionally biased region" description="Pro residues" evidence="1">
    <location>
        <begin position="307"/>
        <end position="324"/>
    </location>
</feature>
<dbReference type="Proteomes" id="UP000887578">
    <property type="component" value="Unplaced"/>
</dbReference>
<feature type="compositionally biased region" description="Basic residues" evidence="1">
    <location>
        <begin position="951"/>
        <end position="960"/>
    </location>
</feature>
<reference evidence="3" key="1">
    <citation type="submission" date="2022-11" db="UniProtKB">
        <authorList>
            <consortium name="WormBaseParasite"/>
        </authorList>
    </citation>
    <scope>IDENTIFICATION</scope>
</reference>
<keyword evidence="2" id="KW-1185">Reference proteome</keyword>
<accession>A0A914P5U2</accession>
<feature type="region of interest" description="Disordered" evidence="1">
    <location>
        <begin position="183"/>
        <end position="257"/>
    </location>
</feature>
<feature type="region of interest" description="Disordered" evidence="1">
    <location>
        <begin position="1"/>
        <end position="23"/>
    </location>
</feature>
<evidence type="ECO:0000313" key="2">
    <source>
        <dbReference type="Proteomes" id="UP000887578"/>
    </source>
</evidence>
<sequence length="1063" mass="118777">MLVQEVAAPTPKYNLTQNDNSPTENLDRKILAFEINSHNRKVFEELQKKKSAAIAAKILENPEFNFEEEIKAETPVFSTTTITPVPAANEVQIDESKKLLNEVSFNGSPKTLTTSLPSIIQEATKKEVENAPENSATSESKAQESIHTPEQLTQPNEPENANEQIPTLTATIPVEAEAGVIESEVNVKNAESPTEGDVQFSKAASEESSPEVPDHIKHQTEVPAATPITEAAGSHSREELTTPQTSFPEGDFILPENSEALHQAELLAEANAAKVGSLQFPSQLPSIFYEKASQKKKVPKISQQQQQPPPPHQETQPPPPPPPTDAQIQGFLLPHRPILDSSVQKRRHLISNYIDPIQRQKSAQFQQKQEFFRKSAVIARERSRRETKPEQTTVTYEDDVIDEADSEESNIIVRLTNNAEEDNPTTTTADKNVEDITATTASVESSTSITRDHQLKLVSKKNGSKKDVLDSEVQKSTVILENEEHATTAAESKTSESTDSASSSTIESTKPSEATITTDESSIPSEATTAKPIKKPKISKALTREEKLALLESQSPRTGINLGKIHLPKKSSTEAIDASAEPQDPENPWTHRFKSHIQLKLTDESREVVERTELKVLPKLISPEVLKAQKKAEREAKKKAKKEAEEEELEFKDLPEPRSGDLKVDVDVVTKPATKSATLLTTTVTPTTSRSRVPQQLQQQIPQNFFVRPQQQFQQQPQQQFFQQQQQQFFHSQQQQIFPQQRTQFPQQRIISIDGVRYILRDPAPQQQFFQPPPQQFFQPQQFQQQQQQFFQPPPPPQPLRAPPSHSPPPTQQPSINSTPKIKPHRIIHSGNAKQFSTTPASTTPTLGPRVNPEDLSVVRIFQHRGTTKQIFATTPAPTTRPPSTTAFVTESTTQWIPVTFTTHPTPTTPFDIFLVTTAAPIPNSRVKTHRDLFEVYDEVEFSDPVTTTSKPKKIKKPLPRRSTPPSTKSHDPSDFDLISEVAQEQSFRDIPLRHPPHDPPSTNFEDYFDDQQRKSLRRKQPKLVRLNNSNAAVSQKAADFIGDVPIAKSDLRGLDKTIALNS</sequence>
<feature type="compositionally biased region" description="Polar residues" evidence="1">
    <location>
        <begin position="514"/>
        <end position="526"/>
    </location>
</feature>
<feature type="compositionally biased region" description="Polar residues" evidence="1">
    <location>
        <begin position="13"/>
        <end position="23"/>
    </location>
</feature>